<dbReference type="AlphaFoldDB" id="A0A1U8B9L9"/>
<reference evidence="4" key="1">
    <citation type="submission" date="2025-08" db="UniProtKB">
        <authorList>
            <consortium name="RefSeq"/>
        </authorList>
    </citation>
    <scope>IDENTIFICATION</scope>
</reference>
<dbReference type="GeneID" id="104612235"/>
<protein>
    <submittedName>
        <fullName evidence="4">Uncharacterized protein LOC104612235</fullName>
    </submittedName>
</protein>
<feature type="region of interest" description="Disordered" evidence="1">
    <location>
        <begin position="101"/>
        <end position="149"/>
    </location>
</feature>
<evidence type="ECO:0000256" key="2">
    <source>
        <dbReference type="SAM" id="Phobius"/>
    </source>
</evidence>
<feature type="compositionally biased region" description="Basic and acidic residues" evidence="1">
    <location>
        <begin position="116"/>
        <end position="130"/>
    </location>
</feature>
<keyword evidence="2" id="KW-1133">Transmembrane helix</keyword>
<keyword evidence="3" id="KW-1185">Reference proteome</keyword>
<sequence>MKATAKNKFLLCFRPAAMDDDAALKPDGGLQSSEGLAFAYISVTEKGDLMIPAILSPLCAKASAKEESLDRPRRKIANRAFSRIVKAVLFETLLFPQKKVHNGKVPQDPYRSDGSVSEKDEKLSNARNEKSVLAGSRRKPWPDVDRKINSGGPSSFSSLPFSSSALISSSSSSSTSCSSSTSSCWPIPDPKKSTRSSSFEPKEKNRVVQSKQIDFQQFPGKTTRAEPTTRYSSTYSSGLYLLLISLFFMVFWGRLCAILLTSTWLYLVPRWRSDNDEVQTQPKNAMSTKWSPELDSKEYKKKVIMEGLLERNHHHRVWSFHGQ</sequence>
<dbReference type="OMA" id="DNGLMIG"/>
<keyword evidence="2" id="KW-0472">Membrane</keyword>
<dbReference type="KEGG" id="nnu:104612235"/>
<accession>A0A1U8B9L9</accession>
<evidence type="ECO:0000256" key="1">
    <source>
        <dbReference type="SAM" id="MobiDB-lite"/>
    </source>
</evidence>
<keyword evidence="2" id="KW-0812">Transmembrane</keyword>
<dbReference type="PANTHER" id="PTHR34379:SF6">
    <property type="entry name" value="PROTEIN 3F"/>
    <property type="match status" value="1"/>
</dbReference>
<feature type="compositionally biased region" description="Low complexity" evidence="1">
    <location>
        <begin position="171"/>
        <end position="184"/>
    </location>
</feature>
<dbReference type="RefSeq" id="XP_010277887.1">
    <property type="nucleotide sequence ID" value="XM_010279585.1"/>
</dbReference>
<organism evidence="3 4">
    <name type="scientific">Nelumbo nucifera</name>
    <name type="common">Sacred lotus</name>
    <dbReference type="NCBI Taxonomy" id="4432"/>
    <lineage>
        <taxon>Eukaryota</taxon>
        <taxon>Viridiplantae</taxon>
        <taxon>Streptophyta</taxon>
        <taxon>Embryophyta</taxon>
        <taxon>Tracheophyta</taxon>
        <taxon>Spermatophyta</taxon>
        <taxon>Magnoliopsida</taxon>
        <taxon>Proteales</taxon>
        <taxon>Nelumbonaceae</taxon>
        <taxon>Nelumbo</taxon>
    </lineage>
</organism>
<dbReference type="Proteomes" id="UP000189703">
    <property type="component" value="Unplaced"/>
</dbReference>
<proteinExistence type="predicted"/>
<evidence type="ECO:0000313" key="4">
    <source>
        <dbReference type="RefSeq" id="XP_010277887.1"/>
    </source>
</evidence>
<dbReference type="PANTHER" id="PTHR34379">
    <property type="entry name" value="OS07G0553800 PROTEIN"/>
    <property type="match status" value="1"/>
</dbReference>
<dbReference type="InterPro" id="IPR040411">
    <property type="entry name" value="At5g23160-like"/>
</dbReference>
<dbReference type="eggNOG" id="ENOG502S8V3">
    <property type="taxonomic scope" value="Eukaryota"/>
</dbReference>
<evidence type="ECO:0000313" key="3">
    <source>
        <dbReference type="Proteomes" id="UP000189703"/>
    </source>
</evidence>
<name>A0A1U8B9L9_NELNU</name>
<dbReference type="OrthoDB" id="1886721at2759"/>
<feature type="transmembrane region" description="Helical" evidence="2">
    <location>
        <begin position="239"/>
        <end position="267"/>
    </location>
</feature>
<gene>
    <name evidence="4" type="primary">LOC104612235</name>
</gene>
<feature type="region of interest" description="Disordered" evidence="1">
    <location>
        <begin position="171"/>
        <end position="207"/>
    </location>
</feature>